<dbReference type="EMBL" id="FNFP01000006">
    <property type="protein sequence ID" value="SDL00914.1"/>
    <property type="molecule type" value="Genomic_DNA"/>
</dbReference>
<accession>A0A1G9GJR0</accession>
<dbReference type="Proteomes" id="UP000198718">
    <property type="component" value="Unassembled WGS sequence"/>
</dbReference>
<dbReference type="AlphaFoldDB" id="A0A1G9GJR0"/>
<evidence type="ECO:0008006" key="3">
    <source>
        <dbReference type="Google" id="ProtNLM"/>
    </source>
</evidence>
<dbReference type="RefSeq" id="WP_090553975.1">
    <property type="nucleotide sequence ID" value="NZ_FNFP01000006.1"/>
</dbReference>
<proteinExistence type="predicted"/>
<organism evidence="1 2">
    <name type="scientific">Natronincola ferrireducens</name>
    <dbReference type="NCBI Taxonomy" id="393762"/>
    <lineage>
        <taxon>Bacteria</taxon>
        <taxon>Bacillati</taxon>
        <taxon>Bacillota</taxon>
        <taxon>Clostridia</taxon>
        <taxon>Peptostreptococcales</taxon>
        <taxon>Natronincolaceae</taxon>
        <taxon>Natronincola</taxon>
    </lineage>
</organism>
<dbReference type="STRING" id="393762.SAMN05660472_02447"/>
<keyword evidence="2" id="KW-1185">Reference proteome</keyword>
<dbReference type="OrthoDB" id="2677224at2"/>
<reference evidence="1 2" key="1">
    <citation type="submission" date="2016-10" db="EMBL/GenBank/DDBJ databases">
        <authorList>
            <person name="de Groot N.N."/>
        </authorList>
    </citation>
    <scope>NUCLEOTIDE SEQUENCE [LARGE SCALE GENOMIC DNA]</scope>
    <source>
        <strain evidence="1 2">DSM 18346</strain>
    </source>
</reference>
<gene>
    <name evidence="1" type="ORF">SAMN05660472_02447</name>
</gene>
<evidence type="ECO:0000313" key="2">
    <source>
        <dbReference type="Proteomes" id="UP000198718"/>
    </source>
</evidence>
<dbReference type="PROSITE" id="PS51257">
    <property type="entry name" value="PROKAR_LIPOPROTEIN"/>
    <property type="match status" value="1"/>
</dbReference>
<protein>
    <recommendedName>
        <fullName evidence="3">Lipoprotein</fullName>
    </recommendedName>
</protein>
<sequence length="500" mass="58109">MRSIKLICILLPIILLITGCVGTVNDLSLQIAPPNNIHISIGGTWEIIDVLNQSSTTEENQQWLGKTIMFSSQHAVVTDYFIKDVGYQVKRVNADEYLLYHYKAFPEGYHFSQDEIEVITILDQDVLFCEILKVKDDELIFKIYNDSFILKRVSHEVDEELLKQLQEENNPNEWLENHPQSTLLRTGVLIGLRQTIDENNLNIQTHSYRTLWIDSENKKLNSLLQTEDIFFPRRKGFWKMEVNRIIEGNRMEELLVPYNILSKETNPIERTAHQPILQQEKEEFIYRKINYISNDYVSIEEKQFKSNGENKVLQREGLHILAIDSIPNIRRINILDLLGNSGLEAIETGRKRILDQIEYDSILPEKNPGENYGIERRFGHWLLRGGISFLAGDELKTVDYNINLIPPRELVFYDDLSIPWTTLKDRVPAAIDLYTSPNKDIALVVTKEELMVFSIEGKTLQQETLERIPLKDGEVVIMVEWATGPYVDNWKRTLENHIND</sequence>
<name>A0A1G9GJR0_9FIRM</name>
<evidence type="ECO:0000313" key="1">
    <source>
        <dbReference type="EMBL" id="SDL00914.1"/>
    </source>
</evidence>